<dbReference type="GO" id="GO:0016020">
    <property type="term" value="C:membrane"/>
    <property type="evidence" value="ECO:0007669"/>
    <property type="project" value="UniProtKB-SubCell"/>
</dbReference>
<comment type="similarity">
    <text evidence="5">Belongs to the SAT4 family.</text>
</comment>
<feature type="transmembrane region" description="Helical" evidence="7">
    <location>
        <begin position="100"/>
        <end position="118"/>
    </location>
</feature>
<dbReference type="InterPro" id="IPR052337">
    <property type="entry name" value="SAT4-like"/>
</dbReference>
<dbReference type="Proteomes" id="UP000038010">
    <property type="component" value="Unassembled WGS sequence"/>
</dbReference>
<dbReference type="PANTHER" id="PTHR33048">
    <property type="entry name" value="PTH11-LIKE INTEGRAL MEMBRANE PROTEIN (AFU_ORTHOLOGUE AFUA_5G11245)"/>
    <property type="match status" value="1"/>
</dbReference>
<dbReference type="Pfam" id="PF20684">
    <property type="entry name" value="Fung_rhodopsin"/>
    <property type="match status" value="1"/>
</dbReference>
<evidence type="ECO:0000256" key="2">
    <source>
        <dbReference type="ARBA" id="ARBA00022692"/>
    </source>
</evidence>
<evidence type="ECO:0000313" key="10">
    <source>
        <dbReference type="Proteomes" id="UP000038010"/>
    </source>
</evidence>
<proteinExistence type="inferred from homology"/>
<dbReference type="InterPro" id="IPR049326">
    <property type="entry name" value="Rhodopsin_dom_fungi"/>
</dbReference>
<evidence type="ECO:0000259" key="8">
    <source>
        <dbReference type="Pfam" id="PF20684"/>
    </source>
</evidence>
<dbReference type="OrthoDB" id="10017208at2759"/>
<keyword evidence="2 7" id="KW-0812">Transmembrane</keyword>
<keyword evidence="3 7" id="KW-1133">Transmembrane helix</keyword>
<feature type="region of interest" description="Disordered" evidence="6">
    <location>
        <begin position="359"/>
        <end position="380"/>
    </location>
</feature>
<name>A0A0N1NWV5_9EURO</name>
<comment type="caution">
    <text evidence="9">The sequence shown here is derived from an EMBL/GenBank/DDBJ whole genome shotgun (WGS) entry which is preliminary data.</text>
</comment>
<feature type="transmembrane region" description="Helical" evidence="7">
    <location>
        <begin position="221"/>
        <end position="241"/>
    </location>
</feature>
<organism evidence="9 10">
    <name type="scientific">Cyphellophora attinorum</name>
    <dbReference type="NCBI Taxonomy" id="1664694"/>
    <lineage>
        <taxon>Eukaryota</taxon>
        <taxon>Fungi</taxon>
        <taxon>Dikarya</taxon>
        <taxon>Ascomycota</taxon>
        <taxon>Pezizomycotina</taxon>
        <taxon>Eurotiomycetes</taxon>
        <taxon>Chaetothyriomycetidae</taxon>
        <taxon>Chaetothyriales</taxon>
        <taxon>Cyphellophoraceae</taxon>
        <taxon>Cyphellophora</taxon>
    </lineage>
</organism>
<gene>
    <name evidence="9" type="ORF">AB675_7331</name>
</gene>
<feature type="transmembrane region" description="Helical" evidence="7">
    <location>
        <begin position="56"/>
        <end position="80"/>
    </location>
</feature>
<evidence type="ECO:0000256" key="4">
    <source>
        <dbReference type="ARBA" id="ARBA00023136"/>
    </source>
</evidence>
<feature type="transmembrane region" description="Helical" evidence="7">
    <location>
        <begin position="186"/>
        <end position="209"/>
    </location>
</feature>
<evidence type="ECO:0000256" key="7">
    <source>
        <dbReference type="SAM" id="Phobius"/>
    </source>
</evidence>
<feature type="transmembrane region" description="Helical" evidence="7">
    <location>
        <begin position="20"/>
        <end position="44"/>
    </location>
</feature>
<feature type="domain" description="Rhodopsin" evidence="8">
    <location>
        <begin position="40"/>
        <end position="284"/>
    </location>
</feature>
<evidence type="ECO:0000256" key="3">
    <source>
        <dbReference type="ARBA" id="ARBA00022989"/>
    </source>
</evidence>
<dbReference type="GeneID" id="28739571"/>
<evidence type="ECO:0000256" key="5">
    <source>
        <dbReference type="ARBA" id="ARBA00038359"/>
    </source>
</evidence>
<feature type="transmembrane region" description="Helical" evidence="7">
    <location>
        <begin position="261"/>
        <end position="282"/>
    </location>
</feature>
<feature type="region of interest" description="Disordered" evidence="6">
    <location>
        <begin position="296"/>
        <end position="325"/>
    </location>
</feature>
<dbReference type="VEuPathDB" id="FungiDB:AB675_7331"/>
<dbReference type="AlphaFoldDB" id="A0A0N1NWV5"/>
<sequence>METLVALYAQNPNVPHNSEVPAIISLNAAFLAVTTSIIALRVVVRTFIVKHVALEDWLMVAAGVFGATFSALNIAAAHYGLGRHVYDLDLSNLIPNVKKIIQTLWVCQILYTTSLALVKLSIVASFHRIFPTRAVRWTLYTLAGFITAVWVVGIFATIFQCTPIYAAWDFEAATAPGAHCLPIMKVYYFTTAFSILTDLMLCVLPLPLFWQLKLPVREKMIVSGLFAFGLVAAVASIMRITTLQGVQNVDFSIGAVPTLNWSAVELGTGIICACIPCLKPLFKKLLPGRFFSTAGGRRGGTGRTASRARSEAASRRQSRRVSVRPQDTEMMHVRTQDFVGKVPLSHVVQQMVDRDRIGVASSGEEKTSMHKARIESREFV</sequence>
<feature type="transmembrane region" description="Helical" evidence="7">
    <location>
        <begin position="139"/>
        <end position="166"/>
    </location>
</feature>
<keyword evidence="4 7" id="KW-0472">Membrane</keyword>
<accession>A0A0N1NWV5</accession>
<evidence type="ECO:0000256" key="1">
    <source>
        <dbReference type="ARBA" id="ARBA00004141"/>
    </source>
</evidence>
<dbReference type="RefSeq" id="XP_017996220.1">
    <property type="nucleotide sequence ID" value="XM_018147691.1"/>
</dbReference>
<evidence type="ECO:0000256" key="6">
    <source>
        <dbReference type="SAM" id="MobiDB-lite"/>
    </source>
</evidence>
<evidence type="ECO:0000313" key="9">
    <source>
        <dbReference type="EMBL" id="KPI36257.1"/>
    </source>
</evidence>
<keyword evidence="10" id="KW-1185">Reference proteome</keyword>
<comment type="subcellular location">
    <subcellularLocation>
        <location evidence="1">Membrane</location>
        <topology evidence="1">Multi-pass membrane protein</topology>
    </subcellularLocation>
</comment>
<reference evidence="9 10" key="1">
    <citation type="submission" date="2015-06" db="EMBL/GenBank/DDBJ databases">
        <title>Draft genome of the ant-associated black yeast Phialophora attae CBS 131958.</title>
        <authorList>
            <person name="Moreno L.F."/>
            <person name="Stielow B.J."/>
            <person name="de Hoog S."/>
            <person name="Vicente V.A."/>
            <person name="Weiss V.A."/>
            <person name="de Vries M."/>
            <person name="Cruz L.M."/>
            <person name="Souza E.M."/>
        </authorList>
    </citation>
    <scope>NUCLEOTIDE SEQUENCE [LARGE SCALE GENOMIC DNA]</scope>
    <source>
        <strain evidence="9 10">CBS 131958</strain>
    </source>
</reference>
<dbReference type="STRING" id="1664694.A0A0N1NWV5"/>
<dbReference type="PANTHER" id="PTHR33048:SF131">
    <property type="entry name" value="INTEGRAL MEMBRANE PROTEIN"/>
    <property type="match status" value="1"/>
</dbReference>
<protein>
    <recommendedName>
        <fullName evidence="8">Rhodopsin domain-containing protein</fullName>
    </recommendedName>
</protein>
<dbReference type="EMBL" id="LFJN01000032">
    <property type="protein sequence ID" value="KPI36257.1"/>
    <property type="molecule type" value="Genomic_DNA"/>
</dbReference>